<dbReference type="SUPFAM" id="SSF55785">
    <property type="entry name" value="PYP-like sensor domain (PAS domain)"/>
    <property type="match status" value="1"/>
</dbReference>
<protein>
    <submittedName>
        <fullName evidence="4">EAL domain-containing protein</fullName>
    </submittedName>
</protein>
<dbReference type="InterPro" id="IPR035919">
    <property type="entry name" value="EAL_sf"/>
</dbReference>
<dbReference type="CDD" id="cd01948">
    <property type="entry name" value="EAL"/>
    <property type="match status" value="1"/>
</dbReference>
<dbReference type="InterPro" id="IPR000014">
    <property type="entry name" value="PAS"/>
</dbReference>
<evidence type="ECO:0000313" key="5">
    <source>
        <dbReference type="Proteomes" id="UP000442619"/>
    </source>
</evidence>
<dbReference type="InterPro" id="IPR000160">
    <property type="entry name" value="GGDEF_dom"/>
</dbReference>
<dbReference type="Gene3D" id="3.20.20.450">
    <property type="entry name" value="EAL domain"/>
    <property type="match status" value="1"/>
</dbReference>
<dbReference type="EMBL" id="VUNM01000033">
    <property type="protein sequence ID" value="MST90032.1"/>
    <property type="molecule type" value="Genomic_DNA"/>
</dbReference>
<dbReference type="Pfam" id="PF13426">
    <property type="entry name" value="PAS_9"/>
    <property type="match status" value="1"/>
</dbReference>
<dbReference type="Pfam" id="PF00990">
    <property type="entry name" value="GGDEF"/>
    <property type="match status" value="2"/>
</dbReference>
<dbReference type="InterPro" id="IPR043128">
    <property type="entry name" value="Rev_trsase/Diguanyl_cyclase"/>
</dbReference>
<dbReference type="PANTHER" id="PTHR44757:SF2">
    <property type="entry name" value="BIOFILM ARCHITECTURE MAINTENANCE PROTEIN MBAA"/>
    <property type="match status" value="1"/>
</dbReference>
<dbReference type="PROSITE" id="PS50887">
    <property type="entry name" value="GGDEF"/>
    <property type="match status" value="2"/>
</dbReference>
<dbReference type="SMART" id="SM00052">
    <property type="entry name" value="EAL"/>
    <property type="match status" value="1"/>
</dbReference>
<feature type="domain" description="EAL" evidence="2">
    <location>
        <begin position="395"/>
        <end position="647"/>
    </location>
</feature>
<evidence type="ECO:0000313" key="4">
    <source>
        <dbReference type="EMBL" id="MST90032.1"/>
    </source>
</evidence>
<dbReference type="PROSITE" id="PS50883">
    <property type="entry name" value="EAL"/>
    <property type="match status" value="1"/>
</dbReference>
<dbReference type="NCBIfam" id="TIGR00229">
    <property type="entry name" value="sensory_box"/>
    <property type="match status" value="1"/>
</dbReference>
<dbReference type="CDD" id="cd00130">
    <property type="entry name" value="PAS"/>
    <property type="match status" value="1"/>
</dbReference>
<dbReference type="Proteomes" id="UP000442619">
    <property type="component" value="Unassembled WGS sequence"/>
</dbReference>
<organism evidence="4 5">
    <name type="scientific">Sharpea porci</name>
    <dbReference type="NCBI Taxonomy" id="2652286"/>
    <lineage>
        <taxon>Bacteria</taxon>
        <taxon>Bacillati</taxon>
        <taxon>Bacillota</taxon>
        <taxon>Erysipelotrichia</taxon>
        <taxon>Erysipelotrichales</taxon>
        <taxon>Coprobacillaceae</taxon>
        <taxon>Sharpea</taxon>
    </lineage>
</organism>
<dbReference type="SMART" id="SM00091">
    <property type="entry name" value="PAS"/>
    <property type="match status" value="1"/>
</dbReference>
<reference evidence="4 5" key="1">
    <citation type="submission" date="2019-08" db="EMBL/GenBank/DDBJ databases">
        <title>In-depth cultivation of the pig gut microbiome towards novel bacterial diversity and tailored functional studies.</title>
        <authorList>
            <person name="Wylensek D."/>
            <person name="Hitch T.C.A."/>
            <person name="Clavel T."/>
        </authorList>
    </citation>
    <scope>NUCLEOTIDE SEQUENCE [LARGE SCALE GENOMIC DNA]</scope>
    <source>
        <strain evidence="4 5">CA-Schmier-601-WT-3</strain>
    </source>
</reference>
<dbReference type="CDD" id="cd01949">
    <property type="entry name" value="GGDEF"/>
    <property type="match status" value="2"/>
</dbReference>
<comment type="caution">
    <text evidence="4">The sequence shown here is derived from an EMBL/GenBank/DDBJ whole genome shotgun (WGS) entry which is preliminary data.</text>
</comment>
<dbReference type="InterPro" id="IPR001633">
    <property type="entry name" value="EAL_dom"/>
</dbReference>
<sequence>MAVIQIKIQDQTYEVLEGEEGLFVEKRQGGIEELVRHYYGTMHEAKLLLKQILNTSTKQNFYARFIVGNEVDDFYLYCEKKNQQEVILTVEQVALPEKKAFLQAIQHLNNKAILYQKKHHFYHAIYVTNSYLTMMDEDVHDLLKSDLNPISHVHYDDFAYLQEALDQLNVDMPHFDIQLNKKDQNQNWHAFAVDYSYMRLDEQDYIYATYEDITSLENAVKMADETVHKQHQEVHDHLTGLYDINTFLELLNDAMRENIQAHKCLEIISFDIVDFKVFNRTYGLSAGDILLKQFADILRQVFVHQRICRFDADHFYVIAINEDVVKKIKEVHDLLHKQVREFVEIRAGIYTLNADDISPGLAIERARVAGGEVAKDLRTYYRHYMPSMEDEQVMNNYIHTHLDIALEEGWIKTYYQPVAHTMSGKICGFEALARWQDPNYGMIAPNVFIKILEENHLIYKLDLFMIRNVAREMKAYLDAHRIVVPVSINLSRMDLIEYHIHERINDILEEYHIPHQLIKIEITETMVMHNEAFITKHIERFHEDGFEVWMDDFGSGSSSLNNLQRFDFDTLKLDMIFLRHTNNKSAHIIRSVIDMAKKLNMSTLAEGVENQQQLAFLRSIGCEKIQGYYLSQPLPSHQLISVLKEKGFELETQEEYRFYNQLAHVNILDPYHYLPEARFYAYGAIAIVEYENNVAETIYSNAAFEDYLHSYGIHSVMEADCIYNDPTKPYFHDIRDCLQRLKKLGDVVNYDFYSNDQLGRMYFQLVGDYSKRKAYLITCVDLAGATQIANMQVNKDIQQILYSFYDYIDIFDMTKNQVNHIYGNLLQPISQRFDGVKETIENYAHKLIAKEDQELFLQFMKPEKLEANIEKAPMHIIHERFHFLHSAQTTEIKEVIVAALTSMDNQTRYMVGIRKNLTDEHHRFIFPLSYKQAPQIQDIRKEFYRDHNIERYFDHCMNGIYIVNRDREILYWNKAATDITGFCAEDVVGKHCNENGLHHIDCNGIEICKSLCPFLYSFNDGRSRYEHLLLRHKRGYRVAVDIAFVPIKNEKGEVVAVLEEFKPTGEANVKDNIVLDMSQALLHDPLTKLPNRRYLQHMISYCTLMRQQLHLSSMVLFMDIDNFSHFNNIYGHNVGDQVLEALGEAMGKVVRKRDLFGRWGGEEFVGIFQIQHNNDTYAIATKIINIIRQIDILHAGEHLHITVSMGITTIHENDTPESVVERADQLMYIVKRSGKNSFIIE</sequence>
<accession>A0A844FXC8</accession>
<dbReference type="InterPro" id="IPR052155">
    <property type="entry name" value="Biofilm_reg_signaling"/>
</dbReference>
<dbReference type="SUPFAM" id="SSF141868">
    <property type="entry name" value="EAL domain-like"/>
    <property type="match status" value="1"/>
</dbReference>
<dbReference type="InterPro" id="IPR029787">
    <property type="entry name" value="Nucleotide_cyclase"/>
</dbReference>
<dbReference type="RefSeq" id="WP_154518153.1">
    <property type="nucleotide sequence ID" value="NZ_VUNM01000033.1"/>
</dbReference>
<dbReference type="InterPro" id="IPR035965">
    <property type="entry name" value="PAS-like_dom_sf"/>
</dbReference>
<feature type="domain" description="GGDEF" evidence="3">
    <location>
        <begin position="263"/>
        <end position="386"/>
    </location>
</feature>
<evidence type="ECO:0000259" key="3">
    <source>
        <dbReference type="PROSITE" id="PS50887"/>
    </source>
</evidence>
<dbReference type="SUPFAM" id="SSF55073">
    <property type="entry name" value="Nucleotide cyclase"/>
    <property type="match status" value="2"/>
</dbReference>
<gene>
    <name evidence="4" type="ORF">FYJ79_10725</name>
</gene>
<dbReference type="Gene3D" id="3.30.70.270">
    <property type="match status" value="2"/>
</dbReference>
<dbReference type="PANTHER" id="PTHR44757">
    <property type="entry name" value="DIGUANYLATE CYCLASE DGCP"/>
    <property type="match status" value="1"/>
</dbReference>
<proteinExistence type="predicted"/>
<keyword evidence="5" id="KW-1185">Reference proteome</keyword>
<dbReference type="Pfam" id="PF00563">
    <property type="entry name" value="EAL"/>
    <property type="match status" value="1"/>
</dbReference>
<dbReference type="Gene3D" id="3.30.450.20">
    <property type="entry name" value="PAS domain"/>
    <property type="match status" value="1"/>
</dbReference>
<dbReference type="SMART" id="SM00267">
    <property type="entry name" value="GGDEF"/>
    <property type="match status" value="2"/>
</dbReference>
<name>A0A844FXC8_9FIRM</name>
<evidence type="ECO:0000259" key="2">
    <source>
        <dbReference type="PROSITE" id="PS50883"/>
    </source>
</evidence>
<evidence type="ECO:0000259" key="1">
    <source>
        <dbReference type="PROSITE" id="PS50112"/>
    </source>
</evidence>
<feature type="domain" description="PAS" evidence="1">
    <location>
        <begin position="945"/>
        <end position="990"/>
    </location>
</feature>
<feature type="domain" description="GGDEF" evidence="3">
    <location>
        <begin position="1111"/>
        <end position="1241"/>
    </location>
</feature>
<dbReference type="PROSITE" id="PS50112">
    <property type="entry name" value="PAS"/>
    <property type="match status" value="1"/>
</dbReference>
<dbReference type="AlphaFoldDB" id="A0A844FXC8"/>
<dbReference type="NCBIfam" id="TIGR00254">
    <property type="entry name" value="GGDEF"/>
    <property type="match status" value="2"/>
</dbReference>